<sequence length="495" mass="55614">MWCFSRRASPLQSKHQTQSTTSKPKKHSSTASDSKSRVDSLISDIEAHRKSQASSLSTARRGSTSSLGTMFVDVNDETGEMEVSYRNREKIPREIDMKIRERRRGGFFVSGTDRASGFDYDYDGRVMHVHRNARRGSSSTISDYYELDAKKYEPGADVIARSDEDTDDQAPKNKQQKEVDFIRTLIQKFDNHNIWKRFKEEAEPLNKKMRKKSGRRRKATHPKSSHSDHSSRKDRHEEETHSRSHHSNHSSMKNRSHRSHKSSTNSRSEDIYTPKSPLAPPSVSSRSKEAYVESIADNYSMYPNLSCNPLPVPSTFSHRHDTITSAPSSRTEKGKEPMRQAYPDPPPSPPPVPSRSPKRGRRYPASSVYSQETFYPESRAPSRAAPSTAPRPARLAQPSIMSKASLIPPPLNVRTFPPPTSSRAPSAAPTSKGPSAYYPSFLRPGASQYAPSSVGVPYDAFSWSSSVTELPFSDNRSEDEDEPTWERHGGNPPFS</sequence>
<protein>
    <submittedName>
        <fullName evidence="2">Uncharacterized protein</fullName>
    </submittedName>
</protein>
<feature type="compositionally biased region" description="Basic and acidic residues" evidence="1">
    <location>
        <begin position="225"/>
        <end position="242"/>
    </location>
</feature>
<feature type="region of interest" description="Disordered" evidence="1">
    <location>
        <begin position="469"/>
        <end position="495"/>
    </location>
</feature>
<feature type="compositionally biased region" description="Basic residues" evidence="1">
    <location>
        <begin position="207"/>
        <end position="224"/>
    </location>
</feature>
<feature type="compositionally biased region" description="Pro residues" evidence="1">
    <location>
        <begin position="407"/>
        <end position="420"/>
    </location>
</feature>
<evidence type="ECO:0000313" key="2">
    <source>
        <dbReference type="EMBL" id="CAI6342438.1"/>
    </source>
</evidence>
<comment type="caution">
    <text evidence="2">The sequence shown here is derived from an EMBL/GenBank/DDBJ whole genome shotgun (WGS) entry which is preliminary data.</text>
</comment>
<feature type="compositionally biased region" description="Polar residues" evidence="1">
    <location>
        <begin position="52"/>
        <end position="64"/>
    </location>
</feature>
<feature type="compositionally biased region" description="Basic residues" evidence="1">
    <location>
        <begin position="243"/>
        <end position="261"/>
    </location>
</feature>
<organism evidence="2 3">
    <name type="scientific">Periconia digitata</name>
    <dbReference type="NCBI Taxonomy" id="1303443"/>
    <lineage>
        <taxon>Eukaryota</taxon>
        <taxon>Fungi</taxon>
        <taxon>Dikarya</taxon>
        <taxon>Ascomycota</taxon>
        <taxon>Pezizomycotina</taxon>
        <taxon>Dothideomycetes</taxon>
        <taxon>Pleosporomycetidae</taxon>
        <taxon>Pleosporales</taxon>
        <taxon>Massarineae</taxon>
        <taxon>Periconiaceae</taxon>
        <taxon>Periconia</taxon>
    </lineage>
</organism>
<dbReference type="AlphaFoldDB" id="A0A9W4XSY7"/>
<dbReference type="OrthoDB" id="3799947at2759"/>
<evidence type="ECO:0000256" key="1">
    <source>
        <dbReference type="SAM" id="MobiDB-lite"/>
    </source>
</evidence>
<proteinExistence type="predicted"/>
<feature type="region of interest" description="Disordered" evidence="1">
    <location>
        <begin position="1"/>
        <end position="64"/>
    </location>
</feature>
<feature type="compositionally biased region" description="Low complexity" evidence="1">
    <location>
        <begin position="421"/>
        <end position="431"/>
    </location>
</feature>
<keyword evidence="3" id="KW-1185">Reference proteome</keyword>
<accession>A0A9W4XSY7</accession>
<name>A0A9W4XSY7_9PLEO</name>
<dbReference type="Proteomes" id="UP001152607">
    <property type="component" value="Unassembled WGS sequence"/>
</dbReference>
<reference evidence="2" key="1">
    <citation type="submission" date="2023-01" db="EMBL/GenBank/DDBJ databases">
        <authorList>
            <person name="Van Ghelder C."/>
            <person name="Rancurel C."/>
        </authorList>
    </citation>
    <scope>NUCLEOTIDE SEQUENCE</scope>
    <source>
        <strain evidence="2">CNCM I-4278</strain>
    </source>
</reference>
<feature type="compositionally biased region" description="Pro residues" evidence="1">
    <location>
        <begin position="343"/>
        <end position="354"/>
    </location>
</feature>
<evidence type="ECO:0000313" key="3">
    <source>
        <dbReference type="Proteomes" id="UP001152607"/>
    </source>
</evidence>
<feature type="compositionally biased region" description="Low complexity" evidence="1">
    <location>
        <begin position="12"/>
        <end position="22"/>
    </location>
</feature>
<gene>
    <name evidence="2" type="ORF">PDIGIT_LOCUS15645</name>
</gene>
<dbReference type="EMBL" id="CAOQHR010000013">
    <property type="protein sequence ID" value="CAI6342438.1"/>
    <property type="molecule type" value="Genomic_DNA"/>
</dbReference>
<feature type="compositionally biased region" description="Low complexity" evidence="1">
    <location>
        <begin position="378"/>
        <end position="394"/>
    </location>
</feature>
<feature type="region of interest" description="Disordered" evidence="1">
    <location>
        <begin position="200"/>
        <end position="287"/>
    </location>
</feature>
<feature type="region of interest" description="Disordered" evidence="1">
    <location>
        <begin position="316"/>
        <end position="441"/>
    </location>
</feature>